<keyword evidence="2" id="KW-1185">Reference proteome</keyword>
<gene>
    <name evidence="1" type="ORF">ColSpa_03107</name>
</gene>
<proteinExistence type="predicted"/>
<name>A0AA37L6G9_9PEZI</name>
<evidence type="ECO:0000313" key="2">
    <source>
        <dbReference type="Proteomes" id="UP001055115"/>
    </source>
</evidence>
<evidence type="ECO:0000313" key="1">
    <source>
        <dbReference type="EMBL" id="GKT42926.1"/>
    </source>
</evidence>
<dbReference type="AlphaFoldDB" id="A0AA37L6G9"/>
<keyword evidence="1" id="KW-0503">Monooxygenase</keyword>
<dbReference type="GO" id="GO:0004497">
    <property type="term" value="F:monooxygenase activity"/>
    <property type="evidence" value="ECO:0007669"/>
    <property type="project" value="UniProtKB-KW"/>
</dbReference>
<reference evidence="1 2" key="1">
    <citation type="submission" date="2022-03" db="EMBL/GenBank/DDBJ databases">
        <title>Genome data of Colletotrichum spp.</title>
        <authorList>
            <person name="Utami Y.D."/>
            <person name="Hiruma K."/>
        </authorList>
    </citation>
    <scope>NUCLEOTIDE SEQUENCE [LARGE SCALE GENOMIC DNA]</scope>
    <source>
        <strain evidence="1 2">MAFF 239500</strain>
    </source>
</reference>
<sequence>MEIITLAISFIGLVIASYLVERVFSTLKNGRRPPLPPGPKGLPIVGNVNDLPKPGVLEAHHWVKHKELYGQFNNMPGP</sequence>
<dbReference type="RefSeq" id="XP_049125276.1">
    <property type="nucleotide sequence ID" value="XM_049269319.1"/>
</dbReference>
<accession>A0AA37L6G9</accession>
<comment type="caution">
    <text evidence="1">The sequence shown here is derived from an EMBL/GenBank/DDBJ whole genome shotgun (WGS) entry which is preliminary data.</text>
</comment>
<protein>
    <submittedName>
        <fullName evidence="1">Multifunctional cytochrome P450 monooxygenase af510</fullName>
    </submittedName>
</protein>
<dbReference type="GeneID" id="73323909"/>
<dbReference type="Proteomes" id="UP001055115">
    <property type="component" value="Unassembled WGS sequence"/>
</dbReference>
<dbReference type="EMBL" id="BQXU01000006">
    <property type="protein sequence ID" value="GKT42926.1"/>
    <property type="molecule type" value="Genomic_DNA"/>
</dbReference>
<organism evidence="1 2">
    <name type="scientific">Colletotrichum spaethianum</name>
    <dbReference type="NCBI Taxonomy" id="700344"/>
    <lineage>
        <taxon>Eukaryota</taxon>
        <taxon>Fungi</taxon>
        <taxon>Dikarya</taxon>
        <taxon>Ascomycota</taxon>
        <taxon>Pezizomycotina</taxon>
        <taxon>Sordariomycetes</taxon>
        <taxon>Hypocreomycetidae</taxon>
        <taxon>Glomerellales</taxon>
        <taxon>Glomerellaceae</taxon>
        <taxon>Colletotrichum</taxon>
        <taxon>Colletotrichum spaethianum species complex</taxon>
    </lineage>
</organism>
<keyword evidence="1" id="KW-0560">Oxidoreductase</keyword>